<evidence type="ECO:0000313" key="1">
    <source>
        <dbReference type="EMBL" id="SPF42980.1"/>
    </source>
</evidence>
<accession>A0A2U3KTQ9</accession>
<dbReference type="AlphaFoldDB" id="A0A2U3KTQ9"/>
<organism evidence="1 2">
    <name type="scientific">Candidatus Desulfosporosinus infrequens</name>
    <dbReference type="NCBI Taxonomy" id="2043169"/>
    <lineage>
        <taxon>Bacteria</taxon>
        <taxon>Bacillati</taxon>
        <taxon>Bacillota</taxon>
        <taxon>Clostridia</taxon>
        <taxon>Eubacteriales</taxon>
        <taxon>Desulfitobacteriaceae</taxon>
        <taxon>Desulfosporosinus</taxon>
    </lineage>
</organism>
<evidence type="ECO:0000313" key="2">
    <source>
        <dbReference type="Proteomes" id="UP000238916"/>
    </source>
</evidence>
<protein>
    <submittedName>
        <fullName evidence="1">Uncharacterized protein</fullName>
    </submittedName>
</protein>
<gene>
    <name evidence="1" type="ORF">SBF1_270003</name>
</gene>
<dbReference type="EMBL" id="OMOF01000190">
    <property type="protein sequence ID" value="SPF42980.1"/>
    <property type="molecule type" value="Genomic_DNA"/>
</dbReference>
<sequence>MCACVEWIRLLKGYQNGAQRSHKRIPPKVPFSIYAHFNGNHIQNMDFVKSRLVSKTLNEIRITGS</sequence>
<proteinExistence type="predicted"/>
<name>A0A2U3KTQ9_9FIRM</name>
<reference evidence="2" key="1">
    <citation type="submission" date="2018-02" db="EMBL/GenBank/DDBJ databases">
        <authorList>
            <person name="Hausmann B."/>
        </authorList>
    </citation>
    <scope>NUCLEOTIDE SEQUENCE [LARGE SCALE GENOMIC DNA]</scope>
    <source>
        <strain evidence="2">Peat soil MAG SbF1</strain>
    </source>
</reference>
<dbReference type="Proteomes" id="UP000238916">
    <property type="component" value="Unassembled WGS sequence"/>
</dbReference>